<evidence type="ECO:0000313" key="4">
    <source>
        <dbReference type="EMBL" id="PKG22281.1"/>
    </source>
</evidence>
<dbReference type="AlphaFoldDB" id="A0A2N0YYE5"/>
<name>A0A2N0YYE5_9BACI</name>
<dbReference type="OrthoDB" id="9759607at2"/>
<feature type="transmembrane region" description="Helical" evidence="1">
    <location>
        <begin position="181"/>
        <end position="200"/>
    </location>
</feature>
<protein>
    <recommendedName>
        <fullName evidence="6">Diguanylate cyclase</fullName>
    </recommendedName>
</protein>
<dbReference type="InterPro" id="IPR000160">
    <property type="entry name" value="GGDEF_dom"/>
</dbReference>
<feature type="transmembrane region" description="Helical" evidence="1">
    <location>
        <begin position="146"/>
        <end position="169"/>
    </location>
</feature>
<dbReference type="PANTHER" id="PTHR45138">
    <property type="entry name" value="REGULATORY COMPONENTS OF SENSORY TRANSDUCTION SYSTEM"/>
    <property type="match status" value="1"/>
</dbReference>
<sequence>MDQFLQSYIALMCTAGALQVILAIIAFHNRHVFEGTKTFVWLSVFSAIYSFGHAIELTSTTIDGIMFWVIFQYLGMPFSAPATLILVLQYINLDKLVNKRTLPLFYLIPAISFLLIATNHLHYLFYKTVGIKYVMGAPLLDMTVGQWYVIHGSYTFGTLFIGAVLLIGYWIKTKSKNWKQVLTLIIGIISPITASFLYLMGLTPRGIDPVPIVMLFTSMLYLWAILSTHWLKVTPIAKENIFESMSDGVIVVDLLNKVVEFNSIAGELYTSLKEGFNLNELKGLDKKISSLVINRSSESITTETAIYLHNELKYFQVKISPVLKHGGEKVGNIIVFMDITERAKLQIQLKELAYKDGLTGIYNRSYFYKQAEKLTIASMESEKAVSFILFDIDHFKQINDNYGHAYGDEAIKHVVSIAKKALGDKGIVGRYGGEEFVLCLPGFSIEAGGIFANMLRSDIEKKALNIGLDTINITVSLGVTVLKNKEEFHTVDELIVRADRALYSAKNNGRNAVYIEEDNQIREYFFLAAR</sequence>
<dbReference type="GO" id="GO:0052621">
    <property type="term" value="F:diguanylate cyclase activity"/>
    <property type="evidence" value="ECO:0007669"/>
    <property type="project" value="TreeGrafter"/>
</dbReference>
<dbReference type="FunFam" id="3.30.70.270:FF:000001">
    <property type="entry name" value="Diguanylate cyclase domain protein"/>
    <property type="match status" value="1"/>
</dbReference>
<dbReference type="InterPro" id="IPR043128">
    <property type="entry name" value="Rev_trsase/Diguanyl_cyclase"/>
</dbReference>
<feature type="transmembrane region" description="Helical" evidence="1">
    <location>
        <begin position="103"/>
        <end position="126"/>
    </location>
</feature>
<evidence type="ECO:0000259" key="3">
    <source>
        <dbReference type="PROSITE" id="PS50887"/>
    </source>
</evidence>
<dbReference type="PROSITE" id="PS50887">
    <property type="entry name" value="GGDEF"/>
    <property type="match status" value="1"/>
</dbReference>
<dbReference type="RefSeq" id="WP_101178521.1">
    <property type="nucleotide sequence ID" value="NZ_PISE01000044.1"/>
</dbReference>
<keyword evidence="1" id="KW-0472">Membrane</keyword>
<dbReference type="CDD" id="cd01949">
    <property type="entry name" value="GGDEF"/>
    <property type="match status" value="1"/>
</dbReference>
<comment type="caution">
    <text evidence="4">The sequence shown here is derived from an EMBL/GenBank/DDBJ whole genome shotgun (WGS) entry which is preliminary data.</text>
</comment>
<keyword evidence="5" id="KW-1185">Reference proteome</keyword>
<proteinExistence type="predicted"/>
<feature type="transmembrane region" description="Helical" evidence="1">
    <location>
        <begin position="6"/>
        <end position="27"/>
    </location>
</feature>
<keyword evidence="1" id="KW-0812">Transmembrane</keyword>
<feature type="transmembrane region" description="Helical" evidence="1">
    <location>
        <begin position="65"/>
        <end position="91"/>
    </location>
</feature>
<dbReference type="Pfam" id="PF16927">
    <property type="entry name" value="HisKA_7TM"/>
    <property type="match status" value="1"/>
</dbReference>
<dbReference type="NCBIfam" id="TIGR00254">
    <property type="entry name" value="GGDEF"/>
    <property type="match status" value="1"/>
</dbReference>
<evidence type="ECO:0000256" key="1">
    <source>
        <dbReference type="SAM" id="Phobius"/>
    </source>
</evidence>
<reference evidence="4 5" key="1">
    <citation type="journal article" date="2003" name="Int. J. Syst. Evol. Microbiol.">
        <title>Bacillus nealsonii sp. nov., isolated from a spacecraft-assembly facility, whose spores are gamma-radiation resistant.</title>
        <authorList>
            <person name="Venkateswaran K."/>
            <person name="Kempf M."/>
            <person name="Chen F."/>
            <person name="Satomi M."/>
            <person name="Nicholson W."/>
            <person name="Kern R."/>
        </authorList>
    </citation>
    <scope>NUCLEOTIDE SEQUENCE [LARGE SCALE GENOMIC DNA]</scope>
    <source>
        <strain evidence="4 5">FO-92</strain>
    </source>
</reference>
<dbReference type="InterPro" id="IPR035965">
    <property type="entry name" value="PAS-like_dom_sf"/>
</dbReference>
<feature type="domain" description="GGDEF" evidence="3">
    <location>
        <begin position="383"/>
        <end position="518"/>
    </location>
</feature>
<dbReference type="Gene3D" id="3.30.70.270">
    <property type="match status" value="1"/>
</dbReference>
<dbReference type="SMART" id="SM00267">
    <property type="entry name" value="GGDEF"/>
    <property type="match status" value="1"/>
</dbReference>
<dbReference type="PANTHER" id="PTHR45138:SF9">
    <property type="entry name" value="DIGUANYLATE CYCLASE DGCM-RELATED"/>
    <property type="match status" value="1"/>
</dbReference>
<evidence type="ECO:0000313" key="5">
    <source>
        <dbReference type="Proteomes" id="UP000233375"/>
    </source>
</evidence>
<dbReference type="InterPro" id="IPR031621">
    <property type="entry name" value="HisKA_7TM"/>
</dbReference>
<dbReference type="InterPro" id="IPR029787">
    <property type="entry name" value="Nucleotide_cyclase"/>
</dbReference>
<dbReference type="Pfam" id="PF00990">
    <property type="entry name" value="GGDEF"/>
    <property type="match status" value="1"/>
</dbReference>
<feature type="transmembrane region" description="Helical" evidence="1">
    <location>
        <begin position="212"/>
        <end position="231"/>
    </location>
</feature>
<dbReference type="InterPro" id="IPR000700">
    <property type="entry name" value="PAS-assoc_C"/>
</dbReference>
<evidence type="ECO:0000259" key="2">
    <source>
        <dbReference type="PROSITE" id="PS50113"/>
    </source>
</evidence>
<gene>
    <name evidence="4" type="ORF">CWS01_17765</name>
</gene>
<accession>A0A2N0YYE5</accession>
<keyword evidence="1" id="KW-1133">Transmembrane helix</keyword>
<feature type="domain" description="PAC" evidence="2">
    <location>
        <begin position="295"/>
        <end position="351"/>
    </location>
</feature>
<dbReference type="InterPro" id="IPR050469">
    <property type="entry name" value="Diguanylate_Cyclase"/>
</dbReference>
<feature type="transmembrane region" description="Helical" evidence="1">
    <location>
        <begin position="39"/>
        <end position="59"/>
    </location>
</feature>
<dbReference type="PROSITE" id="PS50113">
    <property type="entry name" value="PAC"/>
    <property type="match status" value="1"/>
</dbReference>
<dbReference type="SUPFAM" id="SSF55073">
    <property type="entry name" value="Nucleotide cyclase"/>
    <property type="match status" value="1"/>
</dbReference>
<evidence type="ECO:0008006" key="6">
    <source>
        <dbReference type="Google" id="ProtNLM"/>
    </source>
</evidence>
<dbReference type="EMBL" id="PISE01000044">
    <property type="protein sequence ID" value="PKG22281.1"/>
    <property type="molecule type" value="Genomic_DNA"/>
</dbReference>
<dbReference type="Proteomes" id="UP000233375">
    <property type="component" value="Unassembled WGS sequence"/>
</dbReference>
<dbReference type="Gene3D" id="3.30.450.20">
    <property type="entry name" value="PAS domain"/>
    <property type="match status" value="1"/>
</dbReference>
<organism evidence="4 5">
    <name type="scientific">Niallia nealsonii</name>
    <dbReference type="NCBI Taxonomy" id="115979"/>
    <lineage>
        <taxon>Bacteria</taxon>
        <taxon>Bacillati</taxon>
        <taxon>Bacillota</taxon>
        <taxon>Bacilli</taxon>
        <taxon>Bacillales</taxon>
        <taxon>Bacillaceae</taxon>
        <taxon>Niallia</taxon>
    </lineage>
</organism>
<dbReference type="SUPFAM" id="SSF55785">
    <property type="entry name" value="PYP-like sensor domain (PAS domain)"/>
    <property type="match status" value="1"/>
</dbReference>